<dbReference type="Pfam" id="PF01131">
    <property type="entry name" value="Topoisom_bac"/>
    <property type="match status" value="1"/>
</dbReference>
<gene>
    <name evidence="16" type="primary">topB</name>
    <name evidence="16" type="ORF">DF168_01722</name>
</gene>
<dbReference type="EMBL" id="CP029803">
    <property type="protein sequence ID" value="AWT60508.1"/>
    <property type="molecule type" value="Genomic_DNA"/>
</dbReference>
<dbReference type="Gene3D" id="3.40.50.140">
    <property type="match status" value="1"/>
</dbReference>
<keyword evidence="6" id="KW-0799">Topoisomerase</keyword>
<evidence type="ECO:0000259" key="14">
    <source>
        <dbReference type="PROSITE" id="PS50880"/>
    </source>
</evidence>
<evidence type="ECO:0000313" key="16">
    <source>
        <dbReference type="EMBL" id="AWT60508.1"/>
    </source>
</evidence>
<evidence type="ECO:0000256" key="6">
    <source>
        <dbReference type="ARBA" id="ARBA00023029"/>
    </source>
</evidence>
<evidence type="ECO:0000256" key="2">
    <source>
        <dbReference type="ARBA" id="ARBA00009446"/>
    </source>
</evidence>
<dbReference type="SMART" id="SM00437">
    <property type="entry name" value="TOP1Ac"/>
    <property type="match status" value="1"/>
</dbReference>
<dbReference type="SMART" id="SM00493">
    <property type="entry name" value="TOPRIM"/>
    <property type="match status" value="1"/>
</dbReference>
<accession>A0A2Z4AH71</accession>
<dbReference type="Gene3D" id="1.10.460.10">
    <property type="entry name" value="Topoisomerase I, domain 2"/>
    <property type="match status" value="1"/>
</dbReference>
<keyword evidence="7" id="KW-0238">DNA-binding</keyword>
<dbReference type="GO" id="GO:0003917">
    <property type="term" value="F:DNA topoisomerase type I (single strand cut, ATP-independent) activity"/>
    <property type="evidence" value="ECO:0007669"/>
    <property type="project" value="UniProtKB-EC"/>
</dbReference>
<dbReference type="InterPro" id="IPR013824">
    <property type="entry name" value="Topo_IA_cen_sub1"/>
</dbReference>
<dbReference type="Gene3D" id="2.70.20.10">
    <property type="entry name" value="Topoisomerase I, domain 3"/>
    <property type="match status" value="1"/>
</dbReference>
<feature type="region of interest" description="Disordered" evidence="13">
    <location>
        <begin position="464"/>
        <end position="483"/>
    </location>
</feature>
<dbReference type="InterPro" id="IPR013497">
    <property type="entry name" value="Topo_IA_cen"/>
</dbReference>
<dbReference type="PANTHER" id="PTHR11390:SF21">
    <property type="entry name" value="DNA TOPOISOMERASE 3-ALPHA"/>
    <property type="match status" value="1"/>
</dbReference>
<evidence type="ECO:0000256" key="10">
    <source>
        <dbReference type="ARBA" id="ARBA00031985"/>
    </source>
</evidence>
<dbReference type="EC" id="5.6.2.1" evidence="3"/>
<evidence type="ECO:0000256" key="13">
    <source>
        <dbReference type="SAM" id="MobiDB-lite"/>
    </source>
</evidence>
<dbReference type="KEGG" id="mtar:DF168_01722"/>
<dbReference type="InterPro" id="IPR000380">
    <property type="entry name" value="Topo_IA"/>
</dbReference>
<evidence type="ECO:0000256" key="5">
    <source>
        <dbReference type="ARBA" id="ARBA00022842"/>
    </source>
</evidence>
<keyword evidence="4" id="KW-0479">Metal-binding</keyword>
<reference evidence="16 17" key="1">
    <citation type="submission" date="2018-06" db="EMBL/GenBank/DDBJ databases">
        <title>Draft Genome Sequence of a Novel Marine Bacterium Related to the Verrucomicrobia.</title>
        <authorList>
            <person name="Vosseberg J."/>
            <person name="Martijn J."/>
            <person name="Ettema T.J.G."/>
        </authorList>
    </citation>
    <scope>NUCLEOTIDE SEQUENCE [LARGE SCALE GENOMIC DNA]</scope>
    <source>
        <strain evidence="16">TARA_B100001123</strain>
    </source>
</reference>
<dbReference type="Pfam" id="PF01751">
    <property type="entry name" value="Toprim"/>
    <property type="match status" value="1"/>
</dbReference>
<comment type="catalytic activity">
    <reaction evidence="1">
        <text>ATP-independent breakage of single-stranded DNA, followed by passage and rejoining.</text>
        <dbReference type="EC" id="5.6.2.1"/>
    </reaction>
</comment>
<dbReference type="GO" id="GO:0003677">
    <property type="term" value="F:DNA binding"/>
    <property type="evidence" value="ECO:0007669"/>
    <property type="project" value="UniProtKB-KW"/>
</dbReference>
<dbReference type="InterPro" id="IPR023406">
    <property type="entry name" value="Topo_IA_AS"/>
</dbReference>
<feature type="domain" description="Topo IA-type catalytic" evidence="15">
    <location>
        <begin position="153"/>
        <end position="616"/>
    </location>
</feature>
<evidence type="ECO:0000256" key="1">
    <source>
        <dbReference type="ARBA" id="ARBA00000213"/>
    </source>
</evidence>
<dbReference type="PANTHER" id="PTHR11390">
    <property type="entry name" value="PROKARYOTIC DNA TOPOISOMERASE"/>
    <property type="match status" value="1"/>
</dbReference>
<dbReference type="InterPro" id="IPR034144">
    <property type="entry name" value="TOPRIM_TopoIII"/>
</dbReference>
<dbReference type="AlphaFoldDB" id="A0A2Z4AH71"/>
<dbReference type="GO" id="GO:0006310">
    <property type="term" value="P:DNA recombination"/>
    <property type="evidence" value="ECO:0007669"/>
    <property type="project" value="TreeGrafter"/>
</dbReference>
<dbReference type="GO" id="GO:0043597">
    <property type="term" value="C:cytoplasmic replication fork"/>
    <property type="evidence" value="ECO:0007669"/>
    <property type="project" value="TreeGrafter"/>
</dbReference>
<dbReference type="PROSITE" id="PS52039">
    <property type="entry name" value="TOPO_IA_2"/>
    <property type="match status" value="1"/>
</dbReference>
<protein>
    <recommendedName>
        <fullName evidence="3">DNA topoisomerase</fullName>
        <ecNumber evidence="3">5.6.2.1</ecNumber>
    </recommendedName>
    <alternativeName>
        <fullName evidence="12">Omega-protein</fullName>
    </alternativeName>
    <alternativeName>
        <fullName evidence="11">Relaxing enzyme</fullName>
    </alternativeName>
    <alternativeName>
        <fullName evidence="9">Swivelase</fullName>
    </alternativeName>
    <alternativeName>
        <fullName evidence="10">Untwisting enzyme</fullName>
    </alternativeName>
</protein>
<dbReference type="NCBIfam" id="NF005829">
    <property type="entry name" value="PRK07726.1"/>
    <property type="match status" value="1"/>
</dbReference>
<dbReference type="PROSITE" id="PS00396">
    <property type="entry name" value="TOPO_IA_1"/>
    <property type="match status" value="1"/>
</dbReference>
<dbReference type="Proteomes" id="UP000247465">
    <property type="component" value="Chromosome"/>
</dbReference>
<evidence type="ECO:0000256" key="3">
    <source>
        <dbReference type="ARBA" id="ARBA00012891"/>
    </source>
</evidence>
<dbReference type="InterPro" id="IPR025589">
    <property type="entry name" value="Toprim_C_rpt"/>
</dbReference>
<keyword evidence="5" id="KW-0460">Magnesium</keyword>
<evidence type="ECO:0000256" key="8">
    <source>
        <dbReference type="ARBA" id="ARBA00023235"/>
    </source>
</evidence>
<dbReference type="CDD" id="cd00186">
    <property type="entry name" value="TOP1Ac"/>
    <property type="match status" value="1"/>
</dbReference>
<sequence length="845" mass="95919">MSKSLIIAEKPSVAGDLAAALGRVGKKGSWYEDDSYIISSAIGHLVELYMPEDFDKKLRFWRLQSLPIIPEQFSLKVIDRTKSKYQELEKLLQRKDVSEVINACDAGREGELIFTYVYEAAECHKPVKRLWMQSMTKKAIREAFEKLRTGGEMRNLQDAARCRSEADWLIGINGTRAITARVSGRARGNTATVGRVQTPTLKLVVERENQIRKFSPRPYWCIVGLFSIAEGDYAGVYQKPDFKARGKDKKGTNESSLLEDRVDRVWTKDDADQVCGDIEKAKSAVVLEEKRRSRQISPRLYDLTTLQREANSRHGLSARHTLQIAQSLYEEHKLITYPRTSSQALPEDYQQTCRRILETIGGDFEPHAEEILNKGWVRPNRRIFNNEQISDHFAIIPTGEGKKALDGPKEKIFDMITRRFVSVFYPPAEFDVTTRFSEVAEHTFKSEGKVLINPGWMSCYGKEAEEEETLPPLSPSDGSPPQADISKVEIEELETKPPSRYTESTLLSAMESAGKLVDDEELALAIKEKGLGTPATRAQIIEQLINQLYVQRERRNLIPTAKADFLLSFLELVKADVLTSPSMTGEWEHKLHQIEKGQLTRTQFMEGIIDLTRSIVEQTRSFKEDETGGNETSVISPSDGKPFLETFRTYRSQDDTYRIYKIVANRKLEEVEVGELVSRGQIGPLDGFRSKAGKPFSAILRLNNDKKVEFVFDNHDEGSNDGEGETLDLSKCPVTGQCPKDGKPVYSTPRAFACEHSLNGKQDCTFRISRQILGQTLPEEQIRKLLENGKTDLIENFRSNRTKRYFSAYLVLKKNHDIGFEFLPRAKKKMTKKSTIKKPDTRKSG</sequence>
<evidence type="ECO:0000256" key="12">
    <source>
        <dbReference type="ARBA" id="ARBA00032877"/>
    </source>
</evidence>
<organism evidence="16 17">
    <name type="scientific">Candidatus Moanibacter tarae</name>
    <dbReference type="NCBI Taxonomy" id="2200854"/>
    <lineage>
        <taxon>Bacteria</taxon>
        <taxon>Pseudomonadati</taxon>
        <taxon>Verrucomicrobiota</taxon>
        <taxon>Opitutia</taxon>
        <taxon>Puniceicoccales</taxon>
        <taxon>Puniceicoccales incertae sedis</taxon>
        <taxon>Candidatus Moanibacter</taxon>
    </lineage>
</organism>
<dbReference type="SMART" id="SM00436">
    <property type="entry name" value="TOP1Bc"/>
    <property type="match status" value="1"/>
</dbReference>
<dbReference type="GO" id="GO:0046872">
    <property type="term" value="F:metal ion binding"/>
    <property type="evidence" value="ECO:0007669"/>
    <property type="project" value="UniProtKB-KW"/>
</dbReference>
<feature type="domain" description="Toprim" evidence="14">
    <location>
        <begin position="3"/>
        <end position="136"/>
    </location>
</feature>
<dbReference type="SUPFAM" id="SSF56712">
    <property type="entry name" value="Prokaryotic type I DNA topoisomerase"/>
    <property type="match status" value="1"/>
</dbReference>
<dbReference type="GO" id="GO:0006265">
    <property type="term" value="P:DNA topological change"/>
    <property type="evidence" value="ECO:0007669"/>
    <property type="project" value="InterPro"/>
</dbReference>
<dbReference type="PRINTS" id="PR00417">
    <property type="entry name" value="PRTPISMRASEI"/>
</dbReference>
<evidence type="ECO:0000256" key="7">
    <source>
        <dbReference type="ARBA" id="ARBA00023125"/>
    </source>
</evidence>
<dbReference type="NCBIfam" id="NF006032">
    <property type="entry name" value="PRK08173.1"/>
    <property type="match status" value="1"/>
</dbReference>
<dbReference type="InterPro" id="IPR023405">
    <property type="entry name" value="Topo_IA_core_domain"/>
</dbReference>
<evidence type="ECO:0000259" key="15">
    <source>
        <dbReference type="PROSITE" id="PS52039"/>
    </source>
</evidence>
<dbReference type="GO" id="GO:0006281">
    <property type="term" value="P:DNA repair"/>
    <property type="evidence" value="ECO:0007669"/>
    <property type="project" value="TreeGrafter"/>
</dbReference>
<dbReference type="InterPro" id="IPR003601">
    <property type="entry name" value="Topo_IA_2"/>
</dbReference>
<dbReference type="InterPro" id="IPR005738">
    <property type="entry name" value="TopoIII"/>
</dbReference>
<dbReference type="InterPro" id="IPR013825">
    <property type="entry name" value="Topo_IA_cen_sub2"/>
</dbReference>
<dbReference type="NCBIfam" id="TIGR01056">
    <property type="entry name" value="topB"/>
    <property type="match status" value="1"/>
</dbReference>
<dbReference type="Gene3D" id="1.10.290.10">
    <property type="entry name" value="Topoisomerase I, domain 4"/>
    <property type="match status" value="1"/>
</dbReference>
<evidence type="ECO:0000313" key="17">
    <source>
        <dbReference type="Proteomes" id="UP000247465"/>
    </source>
</evidence>
<evidence type="ECO:0000256" key="4">
    <source>
        <dbReference type="ARBA" id="ARBA00022723"/>
    </source>
</evidence>
<dbReference type="InterPro" id="IPR003602">
    <property type="entry name" value="Topo_IA_DNA-bd_dom"/>
</dbReference>
<evidence type="ECO:0000256" key="11">
    <source>
        <dbReference type="ARBA" id="ARBA00032235"/>
    </source>
</evidence>
<keyword evidence="8 16" id="KW-0413">Isomerase</keyword>
<dbReference type="InterPro" id="IPR006171">
    <property type="entry name" value="TOPRIM_dom"/>
</dbReference>
<comment type="similarity">
    <text evidence="2">Belongs to the type IA topoisomerase family.</text>
</comment>
<dbReference type="PROSITE" id="PS50880">
    <property type="entry name" value="TOPRIM"/>
    <property type="match status" value="1"/>
</dbReference>
<evidence type="ECO:0000256" key="9">
    <source>
        <dbReference type="ARBA" id="ARBA00030003"/>
    </source>
</evidence>
<dbReference type="InterPro" id="IPR013826">
    <property type="entry name" value="Topo_IA_cen_sub3"/>
</dbReference>
<dbReference type="Pfam" id="PF13342">
    <property type="entry name" value="Toprim_Crpt"/>
    <property type="match status" value="2"/>
</dbReference>
<proteinExistence type="inferred from homology"/>
<dbReference type="CDD" id="cd03362">
    <property type="entry name" value="TOPRIM_TopoIA_TopoIII"/>
    <property type="match status" value="1"/>
</dbReference>
<name>A0A2Z4AH71_9BACT</name>